<accession>A0A239PHT6</accession>
<dbReference type="AlphaFoldDB" id="A0A239PHT6"/>
<evidence type="ECO:0000313" key="2">
    <source>
        <dbReference type="EMBL" id="SNT66168.1"/>
    </source>
</evidence>
<feature type="transmembrane region" description="Helical" evidence="1">
    <location>
        <begin position="12"/>
        <end position="37"/>
    </location>
</feature>
<reference evidence="2 3" key="1">
    <citation type="submission" date="2017-06" db="EMBL/GenBank/DDBJ databases">
        <authorList>
            <person name="Kim H.J."/>
            <person name="Triplett B.A."/>
        </authorList>
    </citation>
    <scope>NUCLEOTIDE SEQUENCE [LARGE SCALE GENOMIC DNA]</scope>
    <source>
        <strain evidence="2 3">CGMCC 4.5593</strain>
    </source>
</reference>
<proteinExistence type="predicted"/>
<protein>
    <submittedName>
        <fullName evidence="2">Uncharacterized protein</fullName>
    </submittedName>
</protein>
<dbReference type="EMBL" id="FZPH01000033">
    <property type="protein sequence ID" value="SNT66168.1"/>
    <property type="molecule type" value="Genomic_DNA"/>
</dbReference>
<organism evidence="2 3">
    <name type="scientific">Asanoa hainanensis</name>
    <dbReference type="NCBI Taxonomy" id="560556"/>
    <lineage>
        <taxon>Bacteria</taxon>
        <taxon>Bacillati</taxon>
        <taxon>Actinomycetota</taxon>
        <taxon>Actinomycetes</taxon>
        <taxon>Micromonosporales</taxon>
        <taxon>Micromonosporaceae</taxon>
        <taxon>Asanoa</taxon>
    </lineage>
</organism>
<keyword evidence="1" id="KW-0472">Membrane</keyword>
<keyword evidence="1" id="KW-1133">Transmembrane helix</keyword>
<gene>
    <name evidence="2" type="ORF">SAMN05421812_13345</name>
</gene>
<keyword evidence="3" id="KW-1185">Reference proteome</keyword>
<dbReference type="Proteomes" id="UP000198362">
    <property type="component" value="Unassembled WGS sequence"/>
</dbReference>
<keyword evidence="1" id="KW-0812">Transmembrane</keyword>
<evidence type="ECO:0000313" key="3">
    <source>
        <dbReference type="Proteomes" id="UP000198362"/>
    </source>
</evidence>
<name>A0A239PHT6_9ACTN</name>
<sequence length="41" mass="4173">MGALANDEAARYAWWYGPVLVVGSVVAGFFCVAGAAAKAPD</sequence>
<evidence type="ECO:0000256" key="1">
    <source>
        <dbReference type="SAM" id="Phobius"/>
    </source>
</evidence>